<dbReference type="CDD" id="cd05379">
    <property type="entry name" value="CAP_bacterial"/>
    <property type="match status" value="1"/>
</dbReference>
<dbReference type="Pfam" id="PF00395">
    <property type="entry name" value="SLH"/>
    <property type="match status" value="2"/>
</dbReference>
<evidence type="ECO:0000259" key="2">
    <source>
        <dbReference type="PROSITE" id="PS51272"/>
    </source>
</evidence>
<protein>
    <recommendedName>
        <fullName evidence="2">SLH domain-containing protein</fullName>
    </recommendedName>
</protein>
<evidence type="ECO:0000313" key="3">
    <source>
        <dbReference type="EMBL" id="OCS82851.1"/>
    </source>
</evidence>
<dbReference type="InterPro" id="IPR001119">
    <property type="entry name" value="SLH_dom"/>
</dbReference>
<accession>A0A1C0Y6S3</accession>
<reference evidence="3 4" key="1">
    <citation type="submission" date="2016-07" db="EMBL/GenBank/DDBJ databases">
        <title>Caryophanon tenue genome sequencing.</title>
        <authorList>
            <person name="Verma A."/>
            <person name="Pal Y."/>
            <person name="Krishnamurthi S."/>
        </authorList>
    </citation>
    <scope>NUCLEOTIDE SEQUENCE [LARGE SCALE GENOMIC DNA]</scope>
    <source>
        <strain evidence="3 4">DSM 14152</strain>
    </source>
</reference>
<keyword evidence="1" id="KW-0732">Signal</keyword>
<feature type="chain" id="PRO_5008648946" description="SLH domain-containing protein" evidence="1">
    <location>
        <begin position="21"/>
        <end position="493"/>
    </location>
</feature>
<name>A0A1C0Y6S3_9BACL</name>
<dbReference type="EMBL" id="MASJ01000039">
    <property type="protein sequence ID" value="OCS82851.1"/>
    <property type="molecule type" value="Genomic_DNA"/>
</dbReference>
<evidence type="ECO:0000313" key="4">
    <source>
        <dbReference type="Proteomes" id="UP000093199"/>
    </source>
</evidence>
<dbReference type="PROSITE" id="PS51272">
    <property type="entry name" value="SLH"/>
    <property type="match status" value="1"/>
</dbReference>
<evidence type="ECO:0000256" key="1">
    <source>
        <dbReference type="SAM" id="SignalP"/>
    </source>
</evidence>
<dbReference type="STRING" id="33978.A6M13_05480"/>
<proteinExistence type="predicted"/>
<feature type="domain" description="SLH" evidence="2">
    <location>
        <begin position="119"/>
        <end position="182"/>
    </location>
</feature>
<dbReference type="AlphaFoldDB" id="A0A1C0Y6S3"/>
<gene>
    <name evidence="3" type="ORF">A6M13_05480</name>
</gene>
<keyword evidence="4" id="KW-1185">Reference proteome</keyword>
<comment type="caution">
    <text evidence="3">The sequence shown here is derived from an EMBL/GenBank/DDBJ whole genome shotgun (WGS) entry which is preliminary data.</text>
</comment>
<sequence length="493" mass="54797">MQGIICTLLLWSGSSSAAFAHNVPPNNPHYGAYTELVARGAVAPNRLPYEAVTRGEVAMMLVRAKQLGEVTTPQQAMDIAIAHQFFTGYADGSYGTHDAITRAQMATVIVRAYGLQARSTMPAHDVAMDSTHYDAIRILYAYAITTGTSATTFSPNAPVQRVEVASFIYRTEQALSALSSSPHVTARATVIQQAWFDWRPQYRGAPFATLPNTTPSYRLGSLQQPLLTDARNLTNFLRFIASVPSNVRVSNTYNMYAQATAVVNAANQSITHTPAKPYNMSPSLFEQGRSGSATSNLARKIPNVLVAMAYGFMNDGDAQNMSHVGHRLWMLSPFVDEVGFGQALDTNGDMYVAMRVTDEQKQKQQRQYREEAVTWPGKVAMPTQFFTATFPWSVSLNPHLYSKQNVEHIRVILTNETTKEAWFFSQQQQNLSVSRHDYGGLSFSIIFRPNVKQYTAGHTYRVTITGLQMHTGQYTTYQYATTFFDLAGYSFPQ</sequence>
<organism evidence="3 4">
    <name type="scientific">Caryophanon tenue</name>
    <dbReference type="NCBI Taxonomy" id="33978"/>
    <lineage>
        <taxon>Bacteria</taxon>
        <taxon>Bacillati</taxon>
        <taxon>Bacillota</taxon>
        <taxon>Bacilli</taxon>
        <taxon>Bacillales</taxon>
        <taxon>Caryophanaceae</taxon>
        <taxon>Caryophanon</taxon>
    </lineage>
</organism>
<feature type="signal peptide" evidence="1">
    <location>
        <begin position="1"/>
        <end position="20"/>
    </location>
</feature>
<dbReference type="Proteomes" id="UP000093199">
    <property type="component" value="Unassembled WGS sequence"/>
</dbReference>